<protein>
    <submittedName>
        <fullName evidence="1">Uncharacterized protein</fullName>
    </submittedName>
</protein>
<organism evidence="1 2">
    <name type="scientific">Pholiota conissans</name>
    <dbReference type="NCBI Taxonomy" id="109636"/>
    <lineage>
        <taxon>Eukaryota</taxon>
        <taxon>Fungi</taxon>
        <taxon>Dikarya</taxon>
        <taxon>Basidiomycota</taxon>
        <taxon>Agaricomycotina</taxon>
        <taxon>Agaricomycetes</taxon>
        <taxon>Agaricomycetidae</taxon>
        <taxon>Agaricales</taxon>
        <taxon>Agaricineae</taxon>
        <taxon>Strophariaceae</taxon>
        <taxon>Pholiota</taxon>
    </lineage>
</organism>
<comment type="caution">
    <text evidence="1">The sequence shown here is derived from an EMBL/GenBank/DDBJ whole genome shotgun (WGS) entry which is preliminary data.</text>
</comment>
<keyword evidence="2" id="KW-1185">Reference proteome</keyword>
<feature type="non-terminal residue" evidence="1">
    <location>
        <position position="61"/>
    </location>
</feature>
<dbReference type="Proteomes" id="UP000807469">
    <property type="component" value="Unassembled WGS sequence"/>
</dbReference>
<evidence type="ECO:0000313" key="2">
    <source>
        <dbReference type="Proteomes" id="UP000807469"/>
    </source>
</evidence>
<sequence length="61" mass="6629">TITFTSTDLSLPLPNSRYLRLHAAVCRVAHLSGAARYLDLEDRKIEKLGVLACDGSSADLL</sequence>
<dbReference type="AlphaFoldDB" id="A0A9P6D4C1"/>
<gene>
    <name evidence="1" type="ORF">BDN70DRAFT_791535</name>
</gene>
<dbReference type="EMBL" id="MU155154">
    <property type="protein sequence ID" value="KAF9483354.1"/>
    <property type="molecule type" value="Genomic_DNA"/>
</dbReference>
<evidence type="ECO:0000313" key="1">
    <source>
        <dbReference type="EMBL" id="KAF9483354.1"/>
    </source>
</evidence>
<name>A0A9P6D4C1_9AGAR</name>
<accession>A0A9P6D4C1</accession>
<feature type="non-terminal residue" evidence="1">
    <location>
        <position position="1"/>
    </location>
</feature>
<reference evidence="1" key="1">
    <citation type="submission" date="2020-11" db="EMBL/GenBank/DDBJ databases">
        <authorList>
            <consortium name="DOE Joint Genome Institute"/>
            <person name="Ahrendt S."/>
            <person name="Riley R."/>
            <person name="Andreopoulos W."/>
            <person name="Labutti K."/>
            <person name="Pangilinan J."/>
            <person name="Ruiz-Duenas F.J."/>
            <person name="Barrasa J.M."/>
            <person name="Sanchez-Garcia M."/>
            <person name="Camarero S."/>
            <person name="Miyauchi S."/>
            <person name="Serrano A."/>
            <person name="Linde D."/>
            <person name="Babiker R."/>
            <person name="Drula E."/>
            <person name="Ayuso-Fernandez I."/>
            <person name="Pacheco R."/>
            <person name="Padilla G."/>
            <person name="Ferreira P."/>
            <person name="Barriuso J."/>
            <person name="Kellner H."/>
            <person name="Castanera R."/>
            <person name="Alfaro M."/>
            <person name="Ramirez L."/>
            <person name="Pisabarro A.G."/>
            <person name="Kuo A."/>
            <person name="Tritt A."/>
            <person name="Lipzen A."/>
            <person name="He G."/>
            <person name="Yan M."/>
            <person name="Ng V."/>
            <person name="Cullen D."/>
            <person name="Martin F."/>
            <person name="Rosso M.-N."/>
            <person name="Henrissat B."/>
            <person name="Hibbett D."/>
            <person name="Martinez A.T."/>
            <person name="Grigoriev I.V."/>
        </authorList>
    </citation>
    <scope>NUCLEOTIDE SEQUENCE</scope>
    <source>
        <strain evidence="1">CIRM-BRFM 674</strain>
    </source>
</reference>
<proteinExistence type="predicted"/>
<dbReference type="OrthoDB" id="3055273at2759"/>